<keyword evidence="1" id="KW-0812">Transmembrane</keyword>
<gene>
    <name evidence="2" type="ORF">Fi14EGH31_13150</name>
</gene>
<dbReference type="Proteomes" id="UP000593842">
    <property type="component" value="Chromosome"/>
</dbReference>
<dbReference type="GeneID" id="70579755"/>
<dbReference type="KEGG" id="fit:Fi14EGH31_13150"/>
<dbReference type="RefSeq" id="WP_200765284.1">
    <property type="nucleotide sequence ID" value="NZ_AP024085.1"/>
</dbReference>
<feature type="transmembrane region" description="Helical" evidence="1">
    <location>
        <begin position="6"/>
        <end position="26"/>
    </location>
</feature>
<protein>
    <submittedName>
        <fullName evidence="2">Uncharacterized protein</fullName>
    </submittedName>
</protein>
<evidence type="ECO:0000313" key="2">
    <source>
        <dbReference type="EMBL" id="BCL57603.1"/>
    </source>
</evidence>
<keyword evidence="1" id="KW-0472">Membrane</keyword>
<keyword evidence="1" id="KW-1133">Transmembrane helix</keyword>
<dbReference type="AlphaFoldDB" id="A0A7I8E0L7"/>
<evidence type="ECO:0000256" key="1">
    <source>
        <dbReference type="SAM" id="Phobius"/>
    </source>
</evidence>
<proteinExistence type="predicted"/>
<sequence>MSDISIYILVILITVGICSLYGIFYVSKVISNQHRLENEIIETVRKAVKK</sequence>
<dbReference type="EMBL" id="AP024085">
    <property type="protein sequence ID" value="BCL57603.1"/>
    <property type="molecule type" value="Genomic_DNA"/>
</dbReference>
<reference evidence="3" key="1">
    <citation type="submission" date="2020-09" db="EMBL/GenBank/DDBJ databases">
        <title>Complete genome sequencing of Faecalibacillus intestinalis strain 14EGH31.</title>
        <authorList>
            <person name="Sakamoto M."/>
            <person name="Murakami T."/>
            <person name="Mori H."/>
        </authorList>
    </citation>
    <scope>NUCLEOTIDE SEQUENCE [LARGE SCALE GENOMIC DNA]</scope>
    <source>
        <strain evidence="3">14EGH31</strain>
    </source>
</reference>
<name>A0A7I8E0L7_9FIRM</name>
<evidence type="ECO:0000313" key="3">
    <source>
        <dbReference type="Proteomes" id="UP000593842"/>
    </source>
</evidence>
<accession>A0A7I8E0L7</accession>
<organism evidence="2 3">
    <name type="scientific">Faecalibacillus intestinalis</name>
    <dbReference type="NCBI Taxonomy" id="1982626"/>
    <lineage>
        <taxon>Bacteria</taxon>
        <taxon>Bacillati</taxon>
        <taxon>Bacillota</taxon>
        <taxon>Erysipelotrichia</taxon>
        <taxon>Erysipelotrichales</taxon>
        <taxon>Coprobacillaceae</taxon>
        <taxon>Faecalibacillus</taxon>
    </lineage>
</organism>